<evidence type="ECO:0000313" key="2">
    <source>
        <dbReference type="Proteomes" id="UP000245252"/>
    </source>
</evidence>
<comment type="caution">
    <text evidence="1">The sequence shown here is derived from an EMBL/GenBank/DDBJ whole genome shotgun (WGS) entry which is preliminary data.</text>
</comment>
<dbReference type="Proteomes" id="UP000245252">
    <property type="component" value="Unassembled WGS sequence"/>
</dbReference>
<dbReference type="EMBL" id="QFBC01000012">
    <property type="protein sequence ID" value="PWE54019.1"/>
    <property type="molecule type" value="Genomic_DNA"/>
</dbReference>
<reference evidence="1 2" key="1">
    <citation type="submission" date="2018-05" db="EMBL/GenBank/DDBJ databases">
        <title>The draft genome of strain NS-104.</title>
        <authorList>
            <person name="Hang P."/>
            <person name="Jiang J."/>
        </authorList>
    </citation>
    <scope>NUCLEOTIDE SEQUENCE [LARGE SCALE GENOMIC DNA]</scope>
    <source>
        <strain evidence="1 2">NS-104</strain>
    </source>
</reference>
<evidence type="ECO:0000313" key="1">
    <source>
        <dbReference type="EMBL" id="PWE54019.1"/>
    </source>
</evidence>
<gene>
    <name evidence="1" type="ORF">DEM27_22130</name>
</gene>
<keyword evidence="2" id="KW-1185">Reference proteome</keyword>
<proteinExistence type="predicted"/>
<sequence length="81" mass="9326">MGDSGELRRISAELFGVYSSGRLARQELSVWILSLDDYPPAAMRVILNAQQWFSRDTSRRKPEEVMLHDLALLLQLSEFDE</sequence>
<accession>A0A2U2DL31</accession>
<protein>
    <submittedName>
        <fullName evidence="1">Uncharacterized protein</fullName>
    </submittedName>
</protein>
<dbReference type="RefSeq" id="WP_109460427.1">
    <property type="nucleotide sequence ID" value="NZ_QFBC01000012.1"/>
</dbReference>
<dbReference type="OrthoDB" id="8377972at2"/>
<dbReference type="AlphaFoldDB" id="A0A2U2DL31"/>
<name>A0A2U2DL31_9HYPH</name>
<organism evidence="1 2">
    <name type="scientific">Metarhizobium album</name>
    <dbReference type="NCBI Taxonomy" id="2182425"/>
    <lineage>
        <taxon>Bacteria</taxon>
        <taxon>Pseudomonadati</taxon>
        <taxon>Pseudomonadota</taxon>
        <taxon>Alphaproteobacteria</taxon>
        <taxon>Hyphomicrobiales</taxon>
        <taxon>Rhizobiaceae</taxon>
        <taxon>Metarhizobium</taxon>
    </lineage>
</organism>